<keyword evidence="2" id="KW-0813">Transport</keyword>
<evidence type="ECO:0000256" key="4">
    <source>
        <dbReference type="ARBA" id="ARBA00022989"/>
    </source>
</evidence>
<dbReference type="Proteomes" id="UP000191691">
    <property type="component" value="Unassembled WGS sequence"/>
</dbReference>
<organism evidence="8 9">
    <name type="scientific">Penicillium nalgiovense</name>
    <dbReference type="NCBI Taxonomy" id="60175"/>
    <lineage>
        <taxon>Eukaryota</taxon>
        <taxon>Fungi</taxon>
        <taxon>Dikarya</taxon>
        <taxon>Ascomycota</taxon>
        <taxon>Pezizomycotina</taxon>
        <taxon>Eurotiomycetes</taxon>
        <taxon>Eurotiomycetidae</taxon>
        <taxon>Eurotiales</taxon>
        <taxon>Aspergillaceae</taxon>
        <taxon>Penicillium</taxon>
    </lineage>
</organism>
<dbReference type="PROSITE" id="PS00211">
    <property type="entry name" value="ABC_TRANSPORTER_1"/>
    <property type="match status" value="1"/>
</dbReference>
<accession>A0A1V6YW58</accession>
<feature type="transmembrane region" description="Helical" evidence="6">
    <location>
        <begin position="443"/>
        <end position="460"/>
    </location>
</feature>
<comment type="subcellular location">
    <subcellularLocation>
        <location evidence="1">Membrane</location>
        <topology evidence="1">Multi-pass membrane protein</topology>
    </subcellularLocation>
</comment>
<keyword evidence="4 6" id="KW-1133">Transmembrane helix</keyword>
<dbReference type="PRINTS" id="PR00081">
    <property type="entry name" value="GDHRDH"/>
</dbReference>
<dbReference type="InterPro" id="IPR002347">
    <property type="entry name" value="SDR_fam"/>
</dbReference>
<dbReference type="InterPro" id="IPR036291">
    <property type="entry name" value="NAD(P)-bd_dom_sf"/>
</dbReference>
<dbReference type="InterPro" id="IPR013525">
    <property type="entry name" value="ABC2_TM"/>
</dbReference>
<dbReference type="SUPFAM" id="SSF51735">
    <property type="entry name" value="NAD(P)-binding Rossmann-fold domains"/>
    <property type="match status" value="1"/>
</dbReference>
<dbReference type="InterPro" id="IPR017871">
    <property type="entry name" value="ABC_transporter-like_CS"/>
</dbReference>
<dbReference type="Gene3D" id="3.40.50.720">
    <property type="entry name" value="NAD(P)-binding Rossmann-like Domain"/>
    <property type="match status" value="1"/>
</dbReference>
<evidence type="ECO:0000313" key="9">
    <source>
        <dbReference type="Proteomes" id="UP000191691"/>
    </source>
</evidence>
<proteinExistence type="predicted"/>
<dbReference type="GO" id="GO:0005524">
    <property type="term" value="F:ATP binding"/>
    <property type="evidence" value="ECO:0007669"/>
    <property type="project" value="InterPro"/>
</dbReference>
<evidence type="ECO:0000256" key="6">
    <source>
        <dbReference type="SAM" id="Phobius"/>
    </source>
</evidence>
<dbReference type="InterPro" id="IPR027417">
    <property type="entry name" value="P-loop_NTPase"/>
</dbReference>
<feature type="transmembrane region" description="Helical" evidence="6">
    <location>
        <begin position="750"/>
        <end position="774"/>
    </location>
</feature>
<feature type="transmembrane region" description="Helical" evidence="6">
    <location>
        <begin position="497"/>
        <end position="517"/>
    </location>
</feature>
<keyword evidence="5 6" id="KW-0472">Membrane</keyword>
<sequence length="1022" mass="114175">MAATKEQSIAMATCTLVADLVADFVTACQSARNKDNSIVWDHLEMEGGGQGHALAPTVGSMVERYVRRATSVFGHRSDPSRKLLHNFRGHIKAGEMLMVIGRPGSGCTTFLKGLCHMHAEYKNISGTLLYGGVQANFEDPTAPVETTFCAEEDIHFPSLTVEETLRFAVNSRFSNAISSADAHSTVVNLARLFGIDHVLATRVGNEQIRGVSGGERRRVSLAEALVTCPDLICYDNPNAGLDSSTALEFVQMLREYAYQSHCTVAMSLYQGSDDMVPLFDKMAVINSGHCIYYGDVVAAKSYFEDLGFYCPPTMSITDFLDSMPAEPEARQLRQTTDSWSIPQTPEEFVTAFWKSEKGFRLGTQIEEAKNCANAAEKMLGRRKKSRQTYSIPILGQILLCAYRQYRIFITDYNAWIVKSACMVVQSIILGTVFRNLPHETSSLYQLGSVVFYAIFVPGLQSMTDHFFFFFLVAYISHLSLSMFFRFIAVLSPTVERAGLPVGIFLTTLVIYTGWYIPPPQMQVWLEWSRFLNPAAAVIEVFDNLILLAKGGRVTYQGPLGEHSSTVLKYFGQHVEACDPKRNPGEYLLDVVGAGSRSNVTANWAQIWSGSRECRVQDAKLRDLKILHPDEQSRPQLYATPLTHQFAVVLRRTWLWYWREPEYFSAKLWMNVANGLLNGLTFLNIPNSQQGAFNRVYTIFLSFLMGPPLGLSMEPRFTTFRDIFVYREKASRSYHWIVFVMTGLQTDPTHAGYALLCYWLFSIFTVSLGYLIAAWMPNLNASLMANGFFFMFVNTFAGTLTAREKTPSGWSWYFNVSPLYYLAEGLTTNSLYGHDIRCTSSEVTVFHVLANETCISYAGSFLQSATGYLEYYQQFGYDNNRKYRDIGIFIGFIAFNFTAVTVDRPSRVHLHLSTVLGSFFAETIIPRVFFVTGSSAGLGQALVKEVLNNGDYVIATARKPEGLMFAKSTSTNFLAVQLDLLGSSSVLTAYLTGVAKFGRIDVVVNNGGYGLSGPFEDLTDEDI</sequence>
<comment type="caution">
    <text evidence="8">The sequence shown here is derived from an EMBL/GenBank/DDBJ whole genome shotgun (WGS) entry which is preliminary data.</text>
</comment>
<evidence type="ECO:0000259" key="7">
    <source>
        <dbReference type="PROSITE" id="PS50893"/>
    </source>
</evidence>
<feature type="transmembrane region" description="Helical" evidence="6">
    <location>
        <begin position="780"/>
        <end position="801"/>
    </location>
</feature>
<keyword evidence="9" id="KW-1185">Reference proteome</keyword>
<evidence type="ECO:0000313" key="8">
    <source>
        <dbReference type="EMBL" id="OQE91557.1"/>
    </source>
</evidence>
<dbReference type="InterPro" id="IPR003439">
    <property type="entry name" value="ABC_transporter-like_ATP-bd"/>
</dbReference>
<dbReference type="EMBL" id="MOOB01000009">
    <property type="protein sequence ID" value="OQE91557.1"/>
    <property type="molecule type" value="Genomic_DNA"/>
</dbReference>
<dbReference type="PANTHER" id="PTHR19241">
    <property type="entry name" value="ATP-BINDING CASSETTE TRANSPORTER"/>
    <property type="match status" value="1"/>
</dbReference>
<keyword evidence="3 6" id="KW-0812">Transmembrane</keyword>
<feature type="domain" description="ABC transporter" evidence="7">
    <location>
        <begin position="67"/>
        <end position="312"/>
    </location>
</feature>
<dbReference type="Pfam" id="PF01061">
    <property type="entry name" value="ABC2_membrane"/>
    <property type="match status" value="2"/>
</dbReference>
<dbReference type="GO" id="GO:0016020">
    <property type="term" value="C:membrane"/>
    <property type="evidence" value="ECO:0007669"/>
    <property type="project" value="UniProtKB-SubCell"/>
</dbReference>
<evidence type="ECO:0000256" key="1">
    <source>
        <dbReference type="ARBA" id="ARBA00004141"/>
    </source>
</evidence>
<dbReference type="Gene3D" id="3.40.50.300">
    <property type="entry name" value="P-loop containing nucleotide triphosphate hydrolases"/>
    <property type="match status" value="1"/>
</dbReference>
<dbReference type="GO" id="GO:0016887">
    <property type="term" value="F:ATP hydrolysis activity"/>
    <property type="evidence" value="ECO:0007669"/>
    <property type="project" value="InterPro"/>
</dbReference>
<evidence type="ECO:0000256" key="2">
    <source>
        <dbReference type="ARBA" id="ARBA00022448"/>
    </source>
</evidence>
<reference evidence="9" key="1">
    <citation type="journal article" date="2017" name="Nat. Microbiol.">
        <title>Global analysis of biosynthetic gene clusters reveals vast potential of secondary metabolite production in Penicillium species.</title>
        <authorList>
            <person name="Nielsen J.C."/>
            <person name="Grijseels S."/>
            <person name="Prigent S."/>
            <person name="Ji B."/>
            <person name="Dainat J."/>
            <person name="Nielsen K.F."/>
            <person name="Frisvad J.C."/>
            <person name="Workman M."/>
            <person name="Nielsen J."/>
        </authorList>
    </citation>
    <scope>NUCLEOTIDE SEQUENCE [LARGE SCALE GENOMIC DNA]</scope>
    <source>
        <strain evidence="9">IBT 13039</strain>
    </source>
</reference>
<dbReference type="GO" id="GO:0140359">
    <property type="term" value="F:ABC-type transporter activity"/>
    <property type="evidence" value="ECO:0007669"/>
    <property type="project" value="InterPro"/>
</dbReference>
<dbReference type="PROSITE" id="PS50893">
    <property type="entry name" value="ABC_TRANSPORTER_2"/>
    <property type="match status" value="1"/>
</dbReference>
<dbReference type="Pfam" id="PF00005">
    <property type="entry name" value="ABC_tran"/>
    <property type="match status" value="1"/>
</dbReference>
<gene>
    <name evidence="8" type="ORF">PENNAL_c0009G10516</name>
</gene>
<dbReference type="Pfam" id="PF00106">
    <property type="entry name" value="adh_short"/>
    <property type="match status" value="1"/>
</dbReference>
<dbReference type="AlphaFoldDB" id="A0A1V6YW58"/>
<evidence type="ECO:0000256" key="3">
    <source>
        <dbReference type="ARBA" id="ARBA00022692"/>
    </source>
</evidence>
<dbReference type="SUPFAM" id="SSF52540">
    <property type="entry name" value="P-loop containing nucleoside triphosphate hydrolases"/>
    <property type="match status" value="1"/>
</dbReference>
<name>A0A1V6YW58_PENNA</name>
<feature type="transmembrane region" description="Helical" evidence="6">
    <location>
        <begin position="466"/>
        <end position="490"/>
    </location>
</feature>
<evidence type="ECO:0000256" key="5">
    <source>
        <dbReference type="ARBA" id="ARBA00023136"/>
    </source>
</evidence>
<protein>
    <recommendedName>
        <fullName evidence="7">ABC transporter domain-containing protein</fullName>
    </recommendedName>
</protein>
<dbReference type="OMA" id="YAPRWIK"/>
<dbReference type="STRING" id="60175.A0A1V6YW58"/>